<protein>
    <recommendedName>
        <fullName evidence="3">Peptidase S1 domain-containing protein</fullName>
    </recommendedName>
</protein>
<evidence type="ECO:0000313" key="5">
    <source>
        <dbReference type="Proteomes" id="UP000708208"/>
    </source>
</evidence>
<dbReference type="EMBL" id="CAJVCH010570432">
    <property type="protein sequence ID" value="CAG7834894.1"/>
    <property type="molecule type" value="Genomic_DNA"/>
</dbReference>
<dbReference type="InterPro" id="IPR001254">
    <property type="entry name" value="Trypsin_dom"/>
</dbReference>
<gene>
    <name evidence="4" type="ORF">AFUS01_LOCUS44339</name>
</gene>
<dbReference type="GO" id="GO:0006508">
    <property type="term" value="P:proteolysis"/>
    <property type="evidence" value="ECO:0007669"/>
    <property type="project" value="InterPro"/>
</dbReference>
<reference evidence="4" key="1">
    <citation type="submission" date="2021-06" db="EMBL/GenBank/DDBJ databases">
        <authorList>
            <person name="Hodson N. C."/>
            <person name="Mongue J. A."/>
            <person name="Jaron S. K."/>
        </authorList>
    </citation>
    <scope>NUCLEOTIDE SEQUENCE</scope>
</reference>
<evidence type="ECO:0000256" key="1">
    <source>
        <dbReference type="ARBA" id="ARBA00023157"/>
    </source>
</evidence>
<keyword evidence="2" id="KW-0732">Signal</keyword>
<proteinExistence type="predicted"/>
<dbReference type="PANTHER" id="PTHR24250:SF27">
    <property type="entry name" value="ELASTASE 2 LIKE"/>
    <property type="match status" value="1"/>
</dbReference>
<dbReference type="Proteomes" id="UP000708208">
    <property type="component" value="Unassembled WGS sequence"/>
</dbReference>
<name>A0A8J2LKM1_9HEXA</name>
<feature type="domain" description="Peptidase S1" evidence="3">
    <location>
        <begin position="95"/>
        <end position="392"/>
    </location>
</feature>
<feature type="signal peptide" evidence="2">
    <location>
        <begin position="1"/>
        <end position="22"/>
    </location>
</feature>
<keyword evidence="1" id="KW-1015">Disulfide bond</keyword>
<dbReference type="PROSITE" id="PS50240">
    <property type="entry name" value="TRYPSIN_DOM"/>
    <property type="match status" value="1"/>
</dbReference>
<accession>A0A8J2LKM1</accession>
<dbReference type="GO" id="GO:0004252">
    <property type="term" value="F:serine-type endopeptidase activity"/>
    <property type="evidence" value="ECO:0007669"/>
    <property type="project" value="InterPro"/>
</dbReference>
<dbReference type="SMART" id="SM00020">
    <property type="entry name" value="Tryp_SPc"/>
    <property type="match status" value="1"/>
</dbReference>
<comment type="caution">
    <text evidence="4">The sequence shown here is derived from an EMBL/GenBank/DDBJ whole genome shotgun (WGS) entry which is preliminary data.</text>
</comment>
<evidence type="ECO:0000313" key="4">
    <source>
        <dbReference type="EMBL" id="CAG7834894.1"/>
    </source>
</evidence>
<keyword evidence="5" id="KW-1185">Reference proteome</keyword>
<dbReference type="AlphaFoldDB" id="A0A8J2LKM1"/>
<dbReference type="PANTHER" id="PTHR24250">
    <property type="entry name" value="CHYMOTRYPSIN-RELATED"/>
    <property type="match status" value="1"/>
</dbReference>
<evidence type="ECO:0000256" key="2">
    <source>
        <dbReference type="SAM" id="SignalP"/>
    </source>
</evidence>
<organism evidence="4 5">
    <name type="scientific">Allacma fusca</name>
    <dbReference type="NCBI Taxonomy" id="39272"/>
    <lineage>
        <taxon>Eukaryota</taxon>
        <taxon>Metazoa</taxon>
        <taxon>Ecdysozoa</taxon>
        <taxon>Arthropoda</taxon>
        <taxon>Hexapoda</taxon>
        <taxon>Collembola</taxon>
        <taxon>Symphypleona</taxon>
        <taxon>Sminthuridae</taxon>
        <taxon>Allacma</taxon>
    </lineage>
</organism>
<evidence type="ECO:0000259" key="3">
    <source>
        <dbReference type="PROSITE" id="PS50240"/>
    </source>
</evidence>
<feature type="chain" id="PRO_5035210183" description="Peptidase S1 domain-containing protein" evidence="2">
    <location>
        <begin position="23"/>
        <end position="403"/>
    </location>
</feature>
<dbReference type="Pfam" id="PF00089">
    <property type="entry name" value="Trypsin"/>
    <property type="match status" value="1"/>
</dbReference>
<dbReference type="OrthoDB" id="5597713at2759"/>
<sequence length="403" mass="45292">MDIWSFLFLIALIGSFNLQCWGKKALLSSPIASAVCEQWKTYKDTKVIQPDLKNIPGDVPLVMTCDSWLWNRCKGKEKDCNTVEHSACGANSMRVLGGERARSDEFPWDVSIRFIYDWGSFYPEPRKAEDVMNNDFKGLREAHRCTGTLYSGLFVLTSAWCAERAKEYIVTKNRFVAWISRGVFLDAKLIEALPGNKKKGEIFVHPKFDIDPDTPHTKDNDIALLKMPTKFKASKLVRALELASAEKNFTGTVAEFTGWGTTTKAITDSQLGAYSSTKPGYGNELFKLKLTMLPFKGICEDTIHKYLELQNNYDEKEDLSVRYLCAKADNPEAQGACGGDLGGPLICSEGEKKYLCGIRNAWNIIVTCPSPDNIEIFVRPSYYIKWIESVAGKQDPKEINPPK</sequence>